<dbReference type="FunFam" id="3.40.50.2000:FF:000056">
    <property type="entry name" value="Glycosyltransferase"/>
    <property type="match status" value="1"/>
</dbReference>
<dbReference type="Gene3D" id="3.40.50.2000">
    <property type="entry name" value="Glycogen Phosphorylase B"/>
    <property type="match status" value="2"/>
</dbReference>
<dbReference type="Pfam" id="PF00201">
    <property type="entry name" value="UDPGT"/>
    <property type="match status" value="1"/>
</dbReference>
<evidence type="ECO:0000313" key="6">
    <source>
        <dbReference type="EMBL" id="KAK7842915.1"/>
    </source>
</evidence>
<accession>A0AAW0KTV3</accession>
<keyword evidence="2 4" id="KW-0328">Glycosyltransferase</keyword>
<name>A0AAW0KTV3_QUESU</name>
<evidence type="ECO:0000256" key="5">
    <source>
        <dbReference type="RuleBase" id="RU362057"/>
    </source>
</evidence>
<dbReference type="FunFam" id="3.40.50.2000:FF:000080">
    <property type="entry name" value="Glycosyltransferase"/>
    <property type="match status" value="1"/>
</dbReference>
<dbReference type="GO" id="GO:0035251">
    <property type="term" value="F:UDP-glucosyltransferase activity"/>
    <property type="evidence" value="ECO:0007669"/>
    <property type="project" value="InterPro"/>
</dbReference>
<evidence type="ECO:0000313" key="7">
    <source>
        <dbReference type="Proteomes" id="UP000237347"/>
    </source>
</evidence>
<evidence type="ECO:0000256" key="3">
    <source>
        <dbReference type="ARBA" id="ARBA00022679"/>
    </source>
</evidence>
<proteinExistence type="inferred from homology"/>
<dbReference type="PANTHER" id="PTHR48048">
    <property type="entry name" value="GLYCOSYLTRANSFERASE"/>
    <property type="match status" value="1"/>
</dbReference>
<dbReference type="CDD" id="cd03784">
    <property type="entry name" value="GT1_Gtf-like"/>
    <property type="match status" value="1"/>
</dbReference>
<sequence>MELMFVPTPSISHLIPMVELAKLFTERDDRLMIKIFIMKQPSDSKVSAYIESLNSSSISNRIKFIDLPTEDEPTTSFNFFSFIESQKPLLKDVLSKLTLVEPSSDTSRVAAFVLDMFCTPMIDVANEFGIPTYIYFTSSANALGFTFYNQTLHDEHNQDILAYKDSDTELVVPSFVNKVPAKVLPSGLIDNPLFFVNLARRFKETKGIIINTFMELEPFAINSFFNAKTPLVYPVGPIMNLKGETHETQKPQNGFDVMKWLDDQPLSSVVFLCFGSMGSFEKDQVKEIAYALEHSGCRFLWSLRKPPPSGGIASPSDYTNLEEILPQGFINRTQGIGKVIGWAPQVAILAHSAIGGFVSHCGWNSTLESLWFGVPIAAWPIYAEQQLNAFEMVKELRLAAEVKMDYSKSKQIIVTAMEIERGIREVMDPNSEIRKNVKEIKEKGRKALMDGGSSHSSLDRLIVDLMGNIAHRDQFS</sequence>
<dbReference type="Proteomes" id="UP000237347">
    <property type="component" value="Unassembled WGS sequence"/>
</dbReference>
<dbReference type="PANTHER" id="PTHR48048:SF88">
    <property type="entry name" value="GLYCOSYLTRANSFERASE"/>
    <property type="match status" value="1"/>
</dbReference>
<reference evidence="6 7" key="1">
    <citation type="journal article" date="2018" name="Sci. Data">
        <title>The draft genome sequence of cork oak.</title>
        <authorList>
            <person name="Ramos A.M."/>
            <person name="Usie A."/>
            <person name="Barbosa P."/>
            <person name="Barros P.M."/>
            <person name="Capote T."/>
            <person name="Chaves I."/>
            <person name="Simoes F."/>
            <person name="Abreu I."/>
            <person name="Carrasquinho I."/>
            <person name="Faro C."/>
            <person name="Guimaraes J.B."/>
            <person name="Mendonca D."/>
            <person name="Nobrega F."/>
            <person name="Rodrigues L."/>
            <person name="Saibo N.J.M."/>
            <person name="Varela M.C."/>
            <person name="Egas C."/>
            <person name="Matos J."/>
            <person name="Miguel C.M."/>
            <person name="Oliveira M.M."/>
            <person name="Ricardo C.P."/>
            <person name="Goncalves S."/>
        </authorList>
    </citation>
    <scope>NUCLEOTIDE SEQUENCE [LARGE SCALE GENOMIC DNA]</scope>
    <source>
        <strain evidence="7">cv. HL8</strain>
    </source>
</reference>
<dbReference type="EMBL" id="PKMF04000213">
    <property type="protein sequence ID" value="KAK7842915.1"/>
    <property type="molecule type" value="Genomic_DNA"/>
</dbReference>
<keyword evidence="3 4" id="KW-0808">Transferase</keyword>
<dbReference type="EC" id="2.4.1.-" evidence="5"/>
<dbReference type="InterPro" id="IPR035595">
    <property type="entry name" value="UDP_glycos_trans_CS"/>
</dbReference>
<comment type="caution">
    <text evidence="6">The sequence shown here is derived from an EMBL/GenBank/DDBJ whole genome shotgun (WGS) entry which is preliminary data.</text>
</comment>
<organism evidence="6 7">
    <name type="scientific">Quercus suber</name>
    <name type="common">Cork oak</name>
    <dbReference type="NCBI Taxonomy" id="58331"/>
    <lineage>
        <taxon>Eukaryota</taxon>
        <taxon>Viridiplantae</taxon>
        <taxon>Streptophyta</taxon>
        <taxon>Embryophyta</taxon>
        <taxon>Tracheophyta</taxon>
        <taxon>Spermatophyta</taxon>
        <taxon>Magnoliopsida</taxon>
        <taxon>eudicotyledons</taxon>
        <taxon>Gunneridae</taxon>
        <taxon>Pentapetalae</taxon>
        <taxon>rosids</taxon>
        <taxon>fabids</taxon>
        <taxon>Fagales</taxon>
        <taxon>Fagaceae</taxon>
        <taxon>Quercus</taxon>
    </lineage>
</organism>
<protein>
    <recommendedName>
        <fullName evidence="5">Glycosyltransferase</fullName>
        <ecNumber evidence="5">2.4.1.-</ecNumber>
    </recommendedName>
</protein>
<dbReference type="PROSITE" id="PS00375">
    <property type="entry name" value="UDPGT"/>
    <property type="match status" value="1"/>
</dbReference>
<dbReference type="AlphaFoldDB" id="A0AAW0KTV3"/>
<comment type="similarity">
    <text evidence="1 4">Belongs to the UDP-glycosyltransferase family.</text>
</comment>
<evidence type="ECO:0000256" key="1">
    <source>
        <dbReference type="ARBA" id="ARBA00009995"/>
    </source>
</evidence>
<dbReference type="InterPro" id="IPR050481">
    <property type="entry name" value="UDP-glycosyltransf_plant"/>
</dbReference>
<dbReference type="InterPro" id="IPR002213">
    <property type="entry name" value="UDP_glucos_trans"/>
</dbReference>
<keyword evidence="7" id="KW-1185">Reference proteome</keyword>
<evidence type="ECO:0000256" key="4">
    <source>
        <dbReference type="RuleBase" id="RU003718"/>
    </source>
</evidence>
<evidence type="ECO:0000256" key="2">
    <source>
        <dbReference type="ARBA" id="ARBA00022676"/>
    </source>
</evidence>
<gene>
    <name evidence="6" type="primary">GT3_2</name>
    <name evidence="6" type="ORF">CFP56_013304</name>
</gene>
<dbReference type="SUPFAM" id="SSF53756">
    <property type="entry name" value="UDP-Glycosyltransferase/glycogen phosphorylase"/>
    <property type="match status" value="1"/>
</dbReference>